<reference evidence="1" key="1">
    <citation type="journal article" date="2014" name="Nat. Commun.">
        <title>The tobacco genome sequence and its comparison with those of tomato and potato.</title>
        <authorList>
            <person name="Sierro N."/>
            <person name="Battey J.N."/>
            <person name="Ouadi S."/>
            <person name="Bakaher N."/>
            <person name="Bovet L."/>
            <person name="Willig A."/>
            <person name="Goepfert S."/>
            <person name="Peitsch M.C."/>
            <person name="Ivanov N.V."/>
        </authorList>
    </citation>
    <scope>NUCLEOTIDE SEQUENCE [LARGE SCALE GENOMIC DNA]</scope>
</reference>
<proteinExistence type="predicted"/>
<organism evidence="1 2">
    <name type="scientific">Nicotiana tabacum</name>
    <name type="common">Common tobacco</name>
    <dbReference type="NCBI Taxonomy" id="4097"/>
    <lineage>
        <taxon>Eukaryota</taxon>
        <taxon>Viridiplantae</taxon>
        <taxon>Streptophyta</taxon>
        <taxon>Embryophyta</taxon>
        <taxon>Tracheophyta</taxon>
        <taxon>Spermatophyta</taxon>
        <taxon>Magnoliopsida</taxon>
        <taxon>eudicotyledons</taxon>
        <taxon>Gunneridae</taxon>
        <taxon>Pentapetalae</taxon>
        <taxon>asterids</taxon>
        <taxon>lamiids</taxon>
        <taxon>Solanales</taxon>
        <taxon>Solanaceae</taxon>
        <taxon>Nicotianoideae</taxon>
        <taxon>Nicotianeae</taxon>
        <taxon>Nicotiana</taxon>
    </lineage>
</organism>
<accession>A0AC58TP11</accession>
<sequence length="181" mass="20482">MVKKFFNGKELPKYITHTNLVLLPKKKDVITFSDMRPISLSNFINKVFSRVIHETIAPLLPSLISSKITLWFFKSTRGVKQGDPLSPTLFILSAKALSSRLNALHQNLYFCLVWTAKMDPKINNLSYADDTIIFSSSDATSLRLIMEVLMAYESASGQLINKVKSAVYMHHLTDMEVVNKV</sequence>
<gene>
    <name evidence="2" type="primary">LOC142175837</name>
</gene>
<evidence type="ECO:0000313" key="2">
    <source>
        <dbReference type="RefSeq" id="XP_075098940.1"/>
    </source>
</evidence>
<protein>
    <submittedName>
        <fullName evidence="2">Uncharacterized protein LOC142175837</fullName>
    </submittedName>
</protein>
<evidence type="ECO:0000313" key="1">
    <source>
        <dbReference type="Proteomes" id="UP000790787"/>
    </source>
</evidence>
<reference evidence="2" key="2">
    <citation type="submission" date="2025-08" db="UniProtKB">
        <authorList>
            <consortium name="RefSeq"/>
        </authorList>
    </citation>
    <scope>IDENTIFICATION</scope>
    <source>
        <tissue evidence="2">Leaf</tissue>
    </source>
</reference>
<dbReference type="Proteomes" id="UP000790787">
    <property type="component" value="Chromosome 3"/>
</dbReference>
<keyword evidence="1" id="KW-1185">Reference proteome</keyword>
<name>A0AC58TP11_TOBAC</name>
<dbReference type="RefSeq" id="XP_075098940.1">
    <property type="nucleotide sequence ID" value="XM_075242839.1"/>
</dbReference>